<proteinExistence type="predicted"/>
<gene>
    <name evidence="2" type="ORF">Y1Q_0002711</name>
</gene>
<comment type="caution">
    <text evidence="2">The sequence shown here is derived from an EMBL/GenBank/DDBJ whole genome shotgun (WGS) entry which is preliminary data.</text>
</comment>
<sequence length="126" mass="14168">MVERLPRDLVLSEERPKGGSNTSPSCVLCPCRLAGKVRTPQIDGAGLALPQTRSEFYPLKCAEVSAIRQEVRTCVESLCPCSGRFQNCLITQGQYRKYGCLKLLMSYFDQLRIDDSPCLFLLCWKT</sequence>
<organism evidence="2 3">
    <name type="scientific">Alligator mississippiensis</name>
    <name type="common">American alligator</name>
    <dbReference type="NCBI Taxonomy" id="8496"/>
    <lineage>
        <taxon>Eukaryota</taxon>
        <taxon>Metazoa</taxon>
        <taxon>Chordata</taxon>
        <taxon>Craniata</taxon>
        <taxon>Vertebrata</taxon>
        <taxon>Euteleostomi</taxon>
        <taxon>Archelosauria</taxon>
        <taxon>Archosauria</taxon>
        <taxon>Crocodylia</taxon>
        <taxon>Alligatoridae</taxon>
        <taxon>Alligatorinae</taxon>
        <taxon>Alligator</taxon>
    </lineage>
</organism>
<dbReference type="AlphaFoldDB" id="A0A151NZ57"/>
<evidence type="ECO:0000313" key="2">
    <source>
        <dbReference type="EMBL" id="KYO42064.1"/>
    </source>
</evidence>
<accession>A0A151NZ57</accession>
<evidence type="ECO:0000313" key="3">
    <source>
        <dbReference type="Proteomes" id="UP000050525"/>
    </source>
</evidence>
<keyword evidence="3" id="KW-1185">Reference proteome</keyword>
<dbReference type="Proteomes" id="UP000050525">
    <property type="component" value="Unassembled WGS sequence"/>
</dbReference>
<protein>
    <submittedName>
        <fullName evidence="2">Uncharacterized protein</fullName>
    </submittedName>
</protein>
<evidence type="ECO:0000256" key="1">
    <source>
        <dbReference type="SAM" id="MobiDB-lite"/>
    </source>
</evidence>
<feature type="compositionally biased region" description="Basic and acidic residues" evidence="1">
    <location>
        <begin position="1"/>
        <end position="17"/>
    </location>
</feature>
<name>A0A151NZ57_ALLMI</name>
<dbReference type="EMBL" id="AKHW03001485">
    <property type="protein sequence ID" value="KYO42064.1"/>
    <property type="molecule type" value="Genomic_DNA"/>
</dbReference>
<reference evidence="2 3" key="1">
    <citation type="journal article" date="2012" name="Genome Biol.">
        <title>Sequencing three crocodilian genomes to illuminate the evolution of archosaurs and amniotes.</title>
        <authorList>
            <person name="St John J.A."/>
            <person name="Braun E.L."/>
            <person name="Isberg S.R."/>
            <person name="Miles L.G."/>
            <person name="Chong A.Y."/>
            <person name="Gongora J."/>
            <person name="Dalzell P."/>
            <person name="Moran C."/>
            <person name="Bed'hom B."/>
            <person name="Abzhanov A."/>
            <person name="Burgess S.C."/>
            <person name="Cooksey A.M."/>
            <person name="Castoe T.A."/>
            <person name="Crawford N.G."/>
            <person name="Densmore L.D."/>
            <person name="Drew J.C."/>
            <person name="Edwards S.V."/>
            <person name="Faircloth B.C."/>
            <person name="Fujita M.K."/>
            <person name="Greenwold M.J."/>
            <person name="Hoffmann F.G."/>
            <person name="Howard J.M."/>
            <person name="Iguchi T."/>
            <person name="Janes D.E."/>
            <person name="Khan S.Y."/>
            <person name="Kohno S."/>
            <person name="de Koning A.J."/>
            <person name="Lance S.L."/>
            <person name="McCarthy F.M."/>
            <person name="McCormack J.E."/>
            <person name="Merchant M.E."/>
            <person name="Peterson D.G."/>
            <person name="Pollock D.D."/>
            <person name="Pourmand N."/>
            <person name="Raney B.J."/>
            <person name="Roessler K.A."/>
            <person name="Sanford J.R."/>
            <person name="Sawyer R.H."/>
            <person name="Schmidt C.J."/>
            <person name="Triplett E.W."/>
            <person name="Tuberville T.D."/>
            <person name="Venegas-Anaya M."/>
            <person name="Howard J.T."/>
            <person name="Jarvis E.D."/>
            <person name="Guillette L.J.Jr."/>
            <person name="Glenn T.C."/>
            <person name="Green R.E."/>
            <person name="Ray D.A."/>
        </authorList>
    </citation>
    <scope>NUCLEOTIDE SEQUENCE [LARGE SCALE GENOMIC DNA]</scope>
    <source>
        <strain evidence="2">KSC_2009_1</strain>
    </source>
</reference>
<feature type="region of interest" description="Disordered" evidence="1">
    <location>
        <begin position="1"/>
        <end position="23"/>
    </location>
</feature>